<feature type="domain" description="Transposase DDE" evidence="1">
    <location>
        <begin position="1"/>
        <end position="51"/>
    </location>
</feature>
<dbReference type="Proteomes" id="UP000809349">
    <property type="component" value="Unassembled WGS sequence"/>
</dbReference>
<evidence type="ECO:0000313" key="2">
    <source>
        <dbReference type="EMBL" id="MBZ2206599.1"/>
    </source>
</evidence>
<evidence type="ECO:0000313" key="3">
    <source>
        <dbReference type="Proteomes" id="UP000809349"/>
    </source>
</evidence>
<proteinExistence type="predicted"/>
<dbReference type="Pfam" id="PF13737">
    <property type="entry name" value="DDE_Tnp_1_5"/>
    <property type="match status" value="1"/>
</dbReference>
<reference evidence="2 3" key="1">
    <citation type="submission" date="2021-08" db="EMBL/GenBank/DDBJ databases">
        <title>Massilia sp. R798.</title>
        <authorList>
            <person name="Baek J.H."/>
            <person name="Jung H.S."/>
            <person name="Kim K.R."/>
            <person name="Jeon C.O."/>
        </authorList>
    </citation>
    <scope>NUCLEOTIDE SEQUENCE [LARGE SCALE GENOMIC DNA]</scope>
    <source>
        <strain evidence="2 3">R798</strain>
    </source>
</reference>
<name>A0ABS7SKY9_9BURK</name>
<organism evidence="2 3">
    <name type="scientific">Massilia soli</name>
    <dbReference type="NCBI Taxonomy" id="2792854"/>
    <lineage>
        <taxon>Bacteria</taxon>
        <taxon>Pseudomonadati</taxon>
        <taxon>Pseudomonadota</taxon>
        <taxon>Betaproteobacteria</taxon>
        <taxon>Burkholderiales</taxon>
        <taxon>Oxalobacteraceae</taxon>
        <taxon>Telluria group</taxon>
        <taxon>Massilia</taxon>
    </lineage>
</organism>
<accession>A0ABS7SKY9</accession>
<dbReference type="InterPro" id="IPR025668">
    <property type="entry name" value="Tnp_DDE_dom"/>
</dbReference>
<protein>
    <recommendedName>
        <fullName evidence="1">Transposase DDE domain-containing protein</fullName>
    </recommendedName>
</protein>
<gene>
    <name evidence="2" type="ORF">I4X03_004935</name>
</gene>
<keyword evidence="3" id="KW-1185">Reference proteome</keyword>
<evidence type="ECO:0000259" key="1">
    <source>
        <dbReference type="Pfam" id="PF13737"/>
    </source>
</evidence>
<comment type="caution">
    <text evidence="2">The sequence shown here is derived from an EMBL/GenBank/DDBJ whole genome shotgun (WGS) entry which is preliminary data.</text>
</comment>
<dbReference type="EMBL" id="JAFBIL020000002">
    <property type="protein sequence ID" value="MBZ2206599.1"/>
    <property type="molecule type" value="Genomic_DNA"/>
</dbReference>
<sequence length="68" mass="7586">MLKLAGLDWQVLDLRTVSRCQKQFVPTIGAQPTTIGLLLLVDNTGIKTLGECKWNAKKKGADFHCQWS</sequence>